<dbReference type="VEuPathDB" id="FungiDB:ASPBRDRAFT_61290"/>
<dbReference type="GeneID" id="93580782"/>
<dbReference type="EMBL" id="KV878679">
    <property type="protein sequence ID" value="OJJ77791.1"/>
    <property type="molecule type" value="Genomic_DNA"/>
</dbReference>
<sequence length="245" mass="27864">MRIRPALQQDIPLLALIGAQAFGNDHIYAHFYPFRDVYPRDFYEGILMTLRKSFVTPGHQILAIELEANDLSSCISPQELLRSRLVGYMTFVCHGSSDQKAAWNTDTTEKRLQRELLAIQEAEIPNRAVSKENIANFYNEERQILGDLGNSVECPTLAVLPEFQYMGFGSRTFEHAQKIIWEKGMEMVLDASQAGLPLYLKRGATVEGHVHLKSKIERIGNLEVMLPEVSVPVMRSRPQRSKMML</sequence>
<dbReference type="SUPFAM" id="SSF55729">
    <property type="entry name" value="Acyl-CoA N-acyltransferases (Nat)"/>
    <property type="match status" value="1"/>
</dbReference>
<dbReference type="AlphaFoldDB" id="A0A1L9V1M4"/>
<organism evidence="1 2">
    <name type="scientific">Aspergillus brasiliensis (strain CBS 101740 / IMI 381727 / IBT 21946)</name>
    <dbReference type="NCBI Taxonomy" id="767769"/>
    <lineage>
        <taxon>Eukaryota</taxon>
        <taxon>Fungi</taxon>
        <taxon>Dikarya</taxon>
        <taxon>Ascomycota</taxon>
        <taxon>Pezizomycotina</taxon>
        <taxon>Eurotiomycetes</taxon>
        <taxon>Eurotiomycetidae</taxon>
        <taxon>Eurotiales</taxon>
        <taxon>Aspergillaceae</taxon>
        <taxon>Aspergillus</taxon>
        <taxon>Aspergillus subgen. Circumdati</taxon>
    </lineage>
</organism>
<proteinExistence type="predicted"/>
<gene>
    <name evidence="1" type="ORF">ASPBRDRAFT_61290</name>
</gene>
<dbReference type="InterPro" id="IPR016181">
    <property type="entry name" value="Acyl_CoA_acyltransferase"/>
</dbReference>
<dbReference type="PANTHER" id="PTHR42791">
    <property type="entry name" value="GNAT FAMILY ACETYLTRANSFERASE"/>
    <property type="match status" value="1"/>
</dbReference>
<dbReference type="PANTHER" id="PTHR42791:SF1">
    <property type="entry name" value="N-ACETYLTRANSFERASE DOMAIN-CONTAINING PROTEIN"/>
    <property type="match status" value="1"/>
</dbReference>
<dbReference type="OrthoDB" id="2832510at2759"/>
<reference evidence="2" key="1">
    <citation type="journal article" date="2017" name="Genome Biol.">
        <title>Comparative genomics reveals high biological diversity and specific adaptations in the industrially and medically important fungal genus Aspergillus.</title>
        <authorList>
            <person name="de Vries R.P."/>
            <person name="Riley R."/>
            <person name="Wiebenga A."/>
            <person name="Aguilar-Osorio G."/>
            <person name="Amillis S."/>
            <person name="Uchima C.A."/>
            <person name="Anderluh G."/>
            <person name="Asadollahi M."/>
            <person name="Askin M."/>
            <person name="Barry K."/>
            <person name="Battaglia E."/>
            <person name="Bayram O."/>
            <person name="Benocci T."/>
            <person name="Braus-Stromeyer S.A."/>
            <person name="Caldana C."/>
            <person name="Canovas D."/>
            <person name="Cerqueira G.C."/>
            <person name="Chen F."/>
            <person name="Chen W."/>
            <person name="Choi C."/>
            <person name="Clum A."/>
            <person name="Dos Santos R.A."/>
            <person name="Damasio A.R."/>
            <person name="Diallinas G."/>
            <person name="Emri T."/>
            <person name="Fekete E."/>
            <person name="Flipphi M."/>
            <person name="Freyberg S."/>
            <person name="Gallo A."/>
            <person name="Gournas C."/>
            <person name="Habgood R."/>
            <person name="Hainaut M."/>
            <person name="Harispe M.L."/>
            <person name="Henrissat B."/>
            <person name="Hilden K.S."/>
            <person name="Hope R."/>
            <person name="Hossain A."/>
            <person name="Karabika E."/>
            <person name="Karaffa L."/>
            <person name="Karanyi Z."/>
            <person name="Krasevec N."/>
            <person name="Kuo A."/>
            <person name="Kusch H."/>
            <person name="LaButti K."/>
            <person name="Lagendijk E.L."/>
            <person name="Lapidus A."/>
            <person name="Levasseur A."/>
            <person name="Lindquist E."/>
            <person name="Lipzen A."/>
            <person name="Logrieco A.F."/>
            <person name="MacCabe A."/>
            <person name="Maekelae M.R."/>
            <person name="Malavazi I."/>
            <person name="Melin P."/>
            <person name="Meyer V."/>
            <person name="Mielnichuk N."/>
            <person name="Miskei M."/>
            <person name="Molnar A.P."/>
            <person name="Mule G."/>
            <person name="Ngan C.Y."/>
            <person name="Orejas M."/>
            <person name="Orosz E."/>
            <person name="Ouedraogo J.P."/>
            <person name="Overkamp K.M."/>
            <person name="Park H.-S."/>
            <person name="Perrone G."/>
            <person name="Piumi F."/>
            <person name="Punt P.J."/>
            <person name="Ram A.F."/>
            <person name="Ramon A."/>
            <person name="Rauscher S."/>
            <person name="Record E."/>
            <person name="Riano-Pachon D.M."/>
            <person name="Robert V."/>
            <person name="Roehrig J."/>
            <person name="Ruller R."/>
            <person name="Salamov A."/>
            <person name="Salih N.S."/>
            <person name="Samson R.A."/>
            <person name="Sandor E."/>
            <person name="Sanguinetti M."/>
            <person name="Schuetze T."/>
            <person name="Sepcic K."/>
            <person name="Shelest E."/>
            <person name="Sherlock G."/>
            <person name="Sophianopoulou V."/>
            <person name="Squina F.M."/>
            <person name="Sun H."/>
            <person name="Susca A."/>
            <person name="Todd R.B."/>
            <person name="Tsang A."/>
            <person name="Unkles S.E."/>
            <person name="van de Wiele N."/>
            <person name="van Rossen-Uffink D."/>
            <person name="Oliveira J.V."/>
            <person name="Vesth T.C."/>
            <person name="Visser J."/>
            <person name="Yu J.-H."/>
            <person name="Zhou M."/>
            <person name="Andersen M.R."/>
            <person name="Archer D.B."/>
            <person name="Baker S.E."/>
            <person name="Benoit I."/>
            <person name="Brakhage A.A."/>
            <person name="Braus G.H."/>
            <person name="Fischer R."/>
            <person name="Frisvad J.C."/>
            <person name="Goldman G.H."/>
            <person name="Houbraken J."/>
            <person name="Oakley B."/>
            <person name="Pocsi I."/>
            <person name="Scazzocchio C."/>
            <person name="Seiboth B."/>
            <person name="vanKuyk P.A."/>
            <person name="Wortman J."/>
            <person name="Dyer P.S."/>
            <person name="Grigoriev I.V."/>
        </authorList>
    </citation>
    <scope>NUCLEOTIDE SEQUENCE [LARGE SCALE GENOMIC DNA]</scope>
    <source>
        <strain evidence="2">CBS 101740 / IMI 381727 / IBT 21946</strain>
    </source>
</reference>
<evidence type="ECO:0000313" key="2">
    <source>
        <dbReference type="Proteomes" id="UP000184499"/>
    </source>
</evidence>
<dbReference type="Gene3D" id="3.40.630.30">
    <property type="match status" value="1"/>
</dbReference>
<dbReference type="InterPro" id="IPR052523">
    <property type="entry name" value="Trichothecene_AcTrans"/>
</dbReference>
<evidence type="ECO:0000313" key="1">
    <source>
        <dbReference type="EMBL" id="OJJ77791.1"/>
    </source>
</evidence>
<dbReference type="STRING" id="767769.A0A1L9V1M4"/>
<name>A0A1L9V1M4_ASPBC</name>
<dbReference type="Proteomes" id="UP000184499">
    <property type="component" value="Unassembled WGS sequence"/>
</dbReference>
<keyword evidence="2" id="KW-1185">Reference proteome</keyword>
<accession>A0A1L9V1M4</accession>
<evidence type="ECO:0008006" key="3">
    <source>
        <dbReference type="Google" id="ProtNLM"/>
    </source>
</evidence>
<protein>
    <recommendedName>
        <fullName evidence="3">N-acetyltransferase domain-containing protein</fullName>
    </recommendedName>
</protein>
<dbReference type="OMA" id="AKSHIRC"/>
<dbReference type="RefSeq" id="XP_067485038.1">
    <property type="nucleotide sequence ID" value="XM_067628294.1"/>
</dbReference>